<sequence>MAHVDNEGDGFDSEEDPPDDEHEHVDVPRVSEPNGRKPSTAEDWSAWRWAEAFFFKANCTKAKSSFCAMQTEDFWQKSSSAGAPLPSVAFEGPADLPKSEAVAILPLKKKRPSSESTETAKSKADFLEQHRPSFEKEVASTLARTQAASPLNQGTLKFYPQPSDDRSSRSVDVIEHGYEVLIVRREPSPTPKCPSDMLQSPGSEHSGELLIPVGASPVASG</sequence>
<evidence type="ECO:0000313" key="2">
    <source>
        <dbReference type="EMBL" id="CAK9070810.1"/>
    </source>
</evidence>
<feature type="region of interest" description="Disordered" evidence="1">
    <location>
        <begin position="109"/>
        <end position="129"/>
    </location>
</feature>
<comment type="caution">
    <text evidence="2">The sequence shown here is derived from an EMBL/GenBank/DDBJ whole genome shotgun (WGS) entry which is preliminary data.</text>
</comment>
<dbReference type="EMBL" id="CAXAMN010022562">
    <property type="protein sequence ID" value="CAK9070810.1"/>
    <property type="molecule type" value="Genomic_DNA"/>
</dbReference>
<dbReference type="Proteomes" id="UP001642484">
    <property type="component" value="Unassembled WGS sequence"/>
</dbReference>
<evidence type="ECO:0000256" key="1">
    <source>
        <dbReference type="SAM" id="MobiDB-lite"/>
    </source>
</evidence>
<feature type="compositionally biased region" description="Basic and acidic residues" evidence="1">
    <location>
        <begin position="118"/>
        <end position="129"/>
    </location>
</feature>
<keyword evidence="3" id="KW-1185">Reference proteome</keyword>
<feature type="region of interest" description="Disordered" evidence="1">
    <location>
        <begin position="1"/>
        <end position="42"/>
    </location>
</feature>
<name>A0ABP0P449_9DINO</name>
<evidence type="ECO:0000313" key="3">
    <source>
        <dbReference type="Proteomes" id="UP001642484"/>
    </source>
</evidence>
<organism evidence="2 3">
    <name type="scientific">Durusdinium trenchii</name>
    <dbReference type="NCBI Taxonomy" id="1381693"/>
    <lineage>
        <taxon>Eukaryota</taxon>
        <taxon>Sar</taxon>
        <taxon>Alveolata</taxon>
        <taxon>Dinophyceae</taxon>
        <taxon>Suessiales</taxon>
        <taxon>Symbiodiniaceae</taxon>
        <taxon>Durusdinium</taxon>
    </lineage>
</organism>
<feature type="compositionally biased region" description="Acidic residues" evidence="1">
    <location>
        <begin position="7"/>
        <end position="20"/>
    </location>
</feature>
<protein>
    <submittedName>
        <fullName evidence="2">Uncharacterized protein</fullName>
    </submittedName>
</protein>
<proteinExistence type="predicted"/>
<accession>A0ABP0P449</accession>
<reference evidence="2 3" key="1">
    <citation type="submission" date="2024-02" db="EMBL/GenBank/DDBJ databases">
        <authorList>
            <person name="Chen Y."/>
            <person name="Shah S."/>
            <person name="Dougan E. K."/>
            <person name="Thang M."/>
            <person name="Chan C."/>
        </authorList>
    </citation>
    <scope>NUCLEOTIDE SEQUENCE [LARGE SCALE GENOMIC DNA]</scope>
</reference>
<feature type="region of interest" description="Disordered" evidence="1">
    <location>
        <begin position="185"/>
        <end position="221"/>
    </location>
</feature>
<gene>
    <name evidence="2" type="ORF">CCMP2556_LOCUS34832</name>
</gene>